<organism evidence="2 3">
    <name type="scientific">Candidatus Pullilachnospira gallistercoris</name>
    <dbReference type="NCBI Taxonomy" id="2840911"/>
    <lineage>
        <taxon>Bacteria</taxon>
        <taxon>Bacillati</taxon>
        <taxon>Bacillota</taxon>
        <taxon>Clostridia</taxon>
        <taxon>Lachnospirales</taxon>
        <taxon>Lachnospiraceae</taxon>
        <taxon>Lachnospiraceae incertae sedis</taxon>
        <taxon>Candidatus Pullilachnospira</taxon>
    </lineage>
</organism>
<evidence type="ECO:0000313" key="3">
    <source>
        <dbReference type="Proteomes" id="UP000823912"/>
    </source>
</evidence>
<sequence length="170" mass="20140">MERFRMEDFAKKLEEMEQNPQIQKLKQFPQHDGNNTFQHCHNVAVYSFYLAQRLQWDIDVESLVMGAMLHDYYLYDARNCELTNYQHCVSHPKTAVKNASKCFALNEKTKNIIRSHMWPMPFVERPRSKEAVLVNMADKYCAYQEMHKGIQKVEDMIPNQRRVLVPGCSH</sequence>
<protein>
    <submittedName>
        <fullName evidence="2">HD domain-containing protein</fullName>
    </submittedName>
</protein>
<feature type="domain" description="HD" evidence="1">
    <location>
        <begin position="36"/>
        <end position="142"/>
    </location>
</feature>
<dbReference type="InterPro" id="IPR006674">
    <property type="entry name" value="HD_domain"/>
</dbReference>
<evidence type="ECO:0000313" key="2">
    <source>
        <dbReference type="EMBL" id="HIR69789.1"/>
    </source>
</evidence>
<comment type="caution">
    <text evidence="2">The sequence shown here is derived from an EMBL/GenBank/DDBJ whole genome shotgun (WGS) entry which is preliminary data.</text>
</comment>
<dbReference type="Gene3D" id="1.10.3210.10">
    <property type="entry name" value="Hypothetical protein af1432"/>
    <property type="match status" value="1"/>
</dbReference>
<gene>
    <name evidence="2" type="ORF">IAA55_00725</name>
</gene>
<name>A0A9D1E7C8_9FIRM</name>
<accession>A0A9D1E7C8</accession>
<reference evidence="2" key="2">
    <citation type="journal article" date="2021" name="PeerJ">
        <title>Extensive microbial diversity within the chicken gut microbiome revealed by metagenomics and culture.</title>
        <authorList>
            <person name="Gilroy R."/>
            <person name="Ravi A."/>
            <person name="Getino M."/>
            <person name="Pursley I."/>
            <person name="Horton D.L."/>
            <person name="Alikhan N.F."/>
            <person name="Baker D."/>
            <person name="Gharbi K."/>
            <person name="Hall N."/>
            <person name="Watson M."/>
            <person name="Adriaenssens E.M."/>
            <person name="Foster-Nyarko E."/>
            <person name="Jarju S."/>
            <person name="Secka A."/>
            <person name="Antonio M."/>
            <person name="Oren A."/>
            <person name="Chaudhuri R.R."/>
            <person name="La Ragione R."/>
            <person name="Hildebrand F."/>
            <person name="Pallen M.J."/>
        </authorList>
    </citation>
    <scope>NUCLEOTIDE SEQUENCE</scope>
    <source>
        <strain evidence="2">ChiSjej5B23-6657</strain>
    </source>
</reference>
<dbReference type="Proteomes" id="UP000823912">
    <property type="component" value="Unassembled WGS sequence"/>
</dbReference>
<dbReference type="AlphaFoldDB" id="A0A9D1E7C8"/>
<reference evidence="2" key="1">
    <citation type="submission" date="2020-10" db="EMBL/GenBank/DDBJ databases">
        <authorList>
            <person name="Gilroy R."/>
        </authorList>
    </citation>
    <scope>NUCLEOTIDE SEQUENCE</scope>
    <source>
        <strain evidence="2">ChiSjej5B23-6657</strain>
    </source>
</reference>
<dbReference type="InterPro" id="IPR003607">
    <property type="entry name" value="HD/PDEase_dom"/>
</dbReference>
<dbReference type="SUPFAM" id="SSF109604">
    <property type="entry name" value="HD-domain/PDEase-like"/>
    <property type="match status" value="1"/>
</dbReference>
<dbReference type="EMBL" id="DVHM01000009">
    <property type="protein sequence ID" value="HIR69789.1"/>
    <property type="molecule type" value="Genomic_DNA"/>
</dbReference>
<dbReference type="Pfam" id="PF01966">
    <property type="entry name" value="HD"/>
    <property type="match status" value="1"/>
</dbReference>
<dbReference type="CDD" id="cd00077">
    <property type="entry name" value="HDc"/>
    <property type="match status" value="1"/>
</dbReference>
<evidence type="ECO:0000259" key="1">
    <source>
        <dbReference type="Pfam" id="PF01966"/>
    </source>
</evidence>
<proteinExistence type="predicted"/>